<name>A0A7Z7N6G3_9BURK</name>
<evidence type="ECO:0000313" key="2">
    <source>
        <dbReference type="Proteomes" id="UP000219522"/>
    </source>
</evidence>
<sequence>MAVRFPDAVILDLRQPISEYEKEVKHLGALLDTGPAAMVSWLSCYIDDFAYADDQVDNAVMDIACSDHEIPEKAMGQFSDAALGLGLAMVDELRQKGIFTPEEGRFPYSYVGLIGKSVIVRRIKEEG</sequence>
<keyword evidence="2" id="KW-1185">Reference proteome</keyword>
<dbReference type="EMBL" id="OCSU01000003">
    <property type="protein sequence ID" value="SOE87973.1"/>
    <property type="molecule type" value="Genomic_DNA"/>
</dbReference>
<protein>
    <submittedName>
        <fullName evidence="1">Uncharacterized protein</fullName>
    </submittedName>
</protein>
<reference evidence="1 2" key="1">
    <citation type="submission" date="2017-09" db="EMBL/GenBank/DDBJ databases">
        <authorList>
            <person name="Varghese N."/>
            <person name="Submissions S."/>
        </authorList>
    </citation>
    <scope>NUCLEOTIDE SEQUENCE [LARGE SCALE GENOMIC DNA]</scope>
    <source>
        <strain evidence="1 2">OK806</strain>
    </source>
</reference>
<dbReference type="RefSeq" id="WP_097190691.1">
    <property type="nucleotide sequence ID" value="NZ_OCSU01000003.1"/>
</dbReference>
<comment type="caution">
    <text evidence="1">The sequence shown here is derived from an EMBL/GenBank/DDBJ whole genome shotgun (WGS) entry which is preliminary data.</text>
</comment>
<evidence type="ECO:0000313" key="1">
    <source>
        <dbReference type="EMBL" id="SOE87973.1"/>
    </source>
</evidence>
<gene>
    <name evidence="1" type="ORF">SAMN05446927_6562</name>
</gene>
<dbReference type="AlphaFoldDB" id="A0A7Z7N6G3"/>
<proteinExistence type="predicted"/>
<dbReference type="Proteomes" id="UP000219522">
    <property type="component" value="Unassembled WGS sequence"/>
</dbReference>
<accession>A0A7Z7N6G3</accession>
<organism evidence="1 2">
    <name type="scientific">Caballeronia arationis</name>
    <dbReference type="NCBI Taxonomy" id="1777142"/>
    <lineage>
        <taxon>Bacteria</taxon>
        <taxon>Pseudomonadati</taxon>
        <taxon>Pseudomonadota</taxon>
        <taxon>Betaproteobacteria</taxon>
        <taxon>Burkholderiales</taxon>
        <taxon>Burkholderiaceae</taxon>
        <taxon>Caballeronia</taxon>
    </lineage>
</organism>